<comment type="caution">
    <text evidence="7">The sequence shown here is derived from an EMBL/GenBank/DDBJ whole genome shotgun (WGS) entry which is preliminary data.</text>
</comment>
<feature type="region of interest" description="Disordered" evidence="4">
    <location>
        <begin position="294"/>
        <end position="321"/>
    </location>
</feature>
<dbReference type="Pfam" id="PF13581">
    <property type="entry name" value="HATPase_c_2"/>
    <property type="match status" value="1"/>
</dbReference>
<feature type="region of interest" description="Disordered" evidence="4">
    <location>
        <begin position="462"/>
        <end position="496"/>
    </location>
</feature>
<feature type="compositionally biased region" description="Basic and acidic residues" evidence="4">
    <location>
        <begin position="308"/>
        <end position="321"/>
    </location>
</feature>
<dbReference type="RefSeq" id="WP_158027572.1">
    <property type="nucleotide sequence ID" value="NZ_BMHG01000001.1"/>
</dbReference>
<keyword evidence="2" id="KW-0418">Kinase</keyword>
<keyword evidence="3" id="KW-0902">Two-component regulatory system</keyword>
<keyword evidence="8" id="KW-1185">Reference proteome</keyword>
<evidence type="ECO:0000259" key="6">
    <source>
        <dbReference type="Pfam" id="PF13581"/>
    </source>
</evidence>
<keyword evidence="5" id="KW-1133">Transmembrane helix</keyword>
<accession>A0A6H9WDM4</accession>
<evidence type="ECO:0000256" key="4">
    <source>
        <dbReference type="SAM" id="MobiDB-lite"/>
    </source>
</evidence>
<feature type="transmembrane region" description="Helical" evidence="5">
    <location>
        <begin position="113"/>
        <end position="130"/>
    </location>
</feature>
<feature type="transmembrane region" description="Helical" evidence="5">
    <location>
        <begin position="82"/>
        <end position="101"/>
    </location>
</feature>
<dbReference type="EMBL" id="WBJY01000001">
    <property type="protein sequence ID" value="KAB1649019.1"/>
    <property type="molecule type" value="Genomic_DNA"/>
</dbReference>
<dbReference type="PANTHER" id="PTHR24421">
    <property type="entry name" value="NITRATE/NITRITE SENSOR PROTEIN NARX-RELATED"/>
    <property type="match status" value="1"/>
</dbReference>
<protein>
    <recommendedName>
        <fullName evidence="6">Histidine kinase/HSP90-like ATPase domain-containing protein</fullName>
    </recommendedName>
</protein>
<feature type="transmembrane region" description="Helical" evidence="5">
    <location>
        <begin position="617"/>
        <end position="636"/>
    </location>
</feature>
<gene>
    <name evidence="7" type="ORF">F8O04_01655</name>
</gene>
<dbReference type="Gene3D" id="3.30.565.10">
    <property type="entry name" value="Histidine kinase-like ATPase, C-terminal domain"/>
    <property type="match status" value="1"/>
</dbReference>
<name>A0A6H9WDM4_9MICO</name>
<feature type="domain" description="Histidine kinase/HSP90-like ATPase" evidence="6">
    <location>
        <begin position="314"/>
        <end position="385"/>
    </location>
</feature>
<proteinExistence type="predicted"/>
<dbReference type="PANTHER" id="PTHR24421:SF61">
    <property type="entry name" value="OXYGEN SENSOR HISTIDINE KINASE NREB"/>
    <property type="match status" value="1"/>
</dbReference>
<dbReference type="InterPro" id="IPR003594">
    <property type="entry name" value="HATPase_dom"/>
</dbReference>
<evidence type="ECO:0000256" key="5">
    <source>
        <dbReference type="SAM" id="Phobius"/>
    </source>
</evidence>
<keyword evidence="5" id="KW-0812">Transmembrane</keyword>
<evidence type="ECO:0000256" key="3">
    <source>
        <dbReference type="ARBA" id="ARBA00023012"/>
    </source>
</evidence>
<dbReference type="GO" id="GO:0000160">
    <property type="term" value="P:phosphorelay signal transduction system"/>
    <property type="evidence" value="ECO:0007669"/>
    <property type="project" value="UniProtKB-KW"/>
</dbReference>
<feature type="transmembrane region" description="Helical" evidence="5">
    <location>
        <begin position="567"/>
        <end position="589"/>
    </location>
</feature>
<feature type="transmembrane region" description="Helical" evidence="5">
    <location>
        <begin position="595"/>
        <end position="612"/>
    </location>
</feature>
<organism evidence="7 8">
    <name type="scientific">Pseudoclavibacter endophyticus</name>
    <dbReference type="NCBI Taxonomy" id="1778590"/>
    <lineage>
        <taxon>Bacteria</taxon>
        <taxon>Bacillati</taxon>
        <taxon>Actinomycetota</taxon>
        <taxon>Actinomycetes</taxon>
        <taxon>Micrococcales</taxon>
        <taxon>Microbacteriaceae</taxon>
        <taxon>Pseudoclavibacter</taxon>
    </lineage>
</organism>
<keyword evidence="1" id="KW-0808">Transferase</keyword>
<feature type="compositionally biased region" description="Gly residues" evidence="4">
    <location>
        <begin position="294"/>
        <end position="305"/>
    </location>
</feature>
<sequence length="860" mass="89284">MVEASGASGGLEGGGATTARILRVMAIAIGASSVLFPAMLLATITHQWDVAAVWWNVLALGTSLATGLACVLAAIDGAPRRIRVVAGAVAVAYFAVATLRIPGQVAALEVWDAPWFSNVVAVGVAAAGLAFRPAIGIISLLAFGVVAGVARWYGGDEHSVALGLQNGAQTVAFCSIFLVMALSLLRAGRSADGALAEAREEAAAEASRRARRDVVERMDALIHDRVLATLLLAGRATRPAERDAARRSAVGALAALERQRADDERGLTPTEFVWTAQGLVRDLDPEVQFGYELGGDGGGDGGDGIAGPRDEAGAEGAGREIPGDVAEALTSAMLEALRNSFRHADRGDASTTRAVHVAASPDGLVVTVLDDGVGFDTSRVDPQRLGIAGSIRGRMRAIGGRAQVVSVIGQGTRVALSWRREQAVAPEAGAEQYAERPWRLRRRVSPLDLDFWIGPSPGEEAAAATDVERASAAGAPRGESERSAPAPSPAPASGDQAAREANLRRWLARRIQREPLLVFAVLQVSSNVVLATSSEPGLAATWPCIAALALYAVAAGLAVLPGSTPLPLPFSVAVVALTTVVAALMGTIIPQDAGYFAWHFGANTLLLLGLGLRGRIAFAWIGMVAMVVVAGAVMALRDTSLAALPGLFDRNVAVVLVGTVAAFALKRTINRTLAIERARDAGAVRRAGLAAASDERDRILRRFEASALPVLREIAADGVDAAAGGADDGEVIGAATADAEARVETSAEADDARRRRWLATEAVLRDRIRARALDVEPLRGAVRRARERGLRVVVLDDAGDATVPAEHLARAIAWAASRLDREPGPEATVRLRASGGGLTLTIAGADVEEFALTGGAEVAS</sequence>
<dbReference type="SUPFAM" id="SSF55874">
    <property type="entry name" value="ATPase domain of HSP90 chaperone/DNA topoisomerase II/histidine kinase"/>
    <property type="match status" value="1"/>
</dbReference>
<feature type="transmembrane region" description="Helical" evidence="5">
    <location>
        <begin position="21"/>
        <end position="41"/>
    </location>
</feature>
<keyword evidence="5" id="KW-0472">Membrane</keyword>
<feature type="transmembrane region" description="Helical" evidence="5">
    <location>
        <begin position="166"/>
        <end position="185"/>
    </location>
</feature>
<feature type="transmembrane region" description="Helical" evidence="5">
    <location>
        <begin position="515"/>
        <end position="534"/>
    </location>
</feature>
<feature type="transmembrane region" description="Helical" evidence="5">
    <location>
        <begin position="540"/>
        <end position="560"/>
    </location>
</feature>
<dbReference type="AlphaFoldDB" id="A0A6H9WDM4"/>
<reference evidence="7 8" key="1">
    <citation type="submission" date="2019-09" db="EMBL/GenBank/DDBJ databases">
        <title>Phylogeny of genus Pseudoclavibacter and closely related genus.</title>
        <authorList>
            <person name="Li Y."/>
        </authorList>
    </citation>
    <scope>NUCLEOTIDE SEQUENCE [LARGE SCALE GENOMIC DNA]</scope>
    <source>
        <strain evidence="7 8">EGI 60007</strain>
    </source>
</reference>
<evidence type="ECO:0000256" key="2">
    <source>
        <dbReference type="ARBA" id="ARBA00022777"/>
    </source>
</evidence>
<evidence type="ECO:0000313" key="7">
    <source>
        <dbReference type="EMBL" id="KAB1649019.1"/>
    </source>
</evidence>
<dbReference type="Proteomes" id="UP000431744">
    <property type="component" value="Unassembled WGS sequence"/>
</dbReference>
<evidence type="ECO:0000256" key="1">
    <source>
        <dbReference type="ARBA" id="ARBA00022679"/>
    </source>
</evidence>
<dbReference type="GO" id="GO:0016301">
    <property type="term" value="F:kinase activity"/>
    <property type="evidence" value="ECO:0007669"/>
    <property type="project" value="UniProtKB-KW"/>
</dbReference>
<feature type="transmembrane region" description="Helical" evidence="5">
    <location>
        <begin position="648"/>
        <end position="665"/>
    </location>
</feature>
<feature type="transmembrane region" description="Helical" evidence="5">
    <location>
        <begin position="53"/>
        <end position="75"/>
    </location>
</feature>
<dbReference type="InterPro" id="IPR050482">
    <property type="entry name" value="Sensor_HK_TwoCompSys"/>
</dbReference>
<feature type="transmembrane region" description="Helical" evidence="5">
    <location>
        <begin position="137"/>
        <end position="154"/>
    </location>
</feature>
<evidence type="ECO:0000313" key="8">
    <source>
        <dbReference type="Proteomes" id="UP000431744"/>
    </source>
</evidence>
<dbReference type="OrthoDB" id="4881511at2"/>
<dbReference type="InterPro" id="IPR036890">
    <property type="entry name" value="HATPase_C_sf"/>
</dbReference>